<dbReference type="InterPro" id="IPR004304">
    <property type="entry name" value="FmdA_AmdA"/>
</dbReference>
<name>A0A382DA43_9ZZZZ</name>
<evidence type="ECO:0000313" key="1">
    <source>
        <dbReference type="EMBL" id="SVB35366.1"/>
    </source>
</evidence>
<dbReference type="Gene3D" id="2.60.120.580">
    <property type="entry name" value="Acetamidase/Formamidase-like domains"/>
    <property type="match status" value="1"/>
</dbReference>
<dbReference type="SUPFAM" id="SSF141130">
    <property type="entry name" value="Acetamidase/Formamidase-like"/>
    <property type="match status" value="1"/>
</dbReference>
<dbReference type="AlphaFoldDB" id="A0A382DA43"/>
<proteinExistence type="predicted"/>
<feature type="non-terminal residue" evidence="1">
    <location>
        <position position="281"/>
    </location>
</feature>
<reference evidence="1" key="1">
    <citation type="submission" date="2018-05" db="EMBL/GenBank/DDBJ databases">
        <authorList>
            <person name="Lanie J.A."/>
            <person name="Ng W.-L."/>
            <person name="Kazmierczak K.M."/>
            <person name="Andrzejewski T.M."/>
            <person name="Davidsen T.M."/>
            <person name="Wayne K.J."/>
            <person name="Tettelin H."/>
            <person name="Glass J.I."/>
            <person name="Rusch D."/>
            <person name="Podicherti R."/>
            <person name="Tsui H.-C.T."/>
            <person name="Winkler M.E."/>
        </authorList>
    </citation>
    <scope>NUCLEOTIDE SEQUENCE</scope>
</reference>
<dbReference type="Gene3D" id="2.40.10.120">
    <property type="match status" value="1"/>
</dbReference>
<dbReference type="PANTHER" id="PTHR31891">
    <property type="entry name" value="FORMAMIDASE C869.04-RELATED"/>
    <property type="match status" value="1"/>
</dbReference>
<dbReference type="GO" id="GO:0016811">
    <property type="term" value="F:hydrolase activity, acting on carbon-nitrogen (but not peptide) bonds, in linear amides"/>
    <property type="evidence" value="ECO:0007669"/>
    <property type="project" value="InterPro"/>
</dbReference>
<dbReference type="PANTHER" id="PTHR31891:SF1">
    <property type="entry name" value="FORMAMIDASE C869.04-RELATED"/>
    <property type="match status" value="1"/>
</dbReference>
<dbReference type="Pfam" id="PF03069">
    <property type="entry name" value="FmdA_AmdA"/>
    <property type="match status" value="2"/>
</dbReference>
<dbReference type="EMBL" id="UINC01038398">
    <property type="protein sequence ID" value="SVB35366.1"/>
    <property type="molecule type" value="Genomic_DNA"/>
</dbReference>
<sequence>MQTATKDQLCTSFSADNAPSLRVQPGETFIMETNDRFATYDGPGSSTEALDILKTMAGPVYIEGAKPGDTLKIELLDITLPFDYGWIGATPGRGPLGDRIPEFRKAKVKITSQGVVFKDKVTMPLRPMIGRIGLAPEDGPLPSGAKGEFGGGMGNTQIAKGSTVYLPVFHEGGLLTIGDCHAAMGDGEATASAVECALDATFRVTISEDLQVTRPMVETETEVMTTGEGETMEEAAKVALNAMADLMVDRLSIDYTDAAMLIACSADVRTGIAGHAPFTMR</sequence>
<accession>A0A382DA43</accession>
<dbReference type="Gene3D" id="3.10.28.20">
    <property type="entry name" value="Acetamidase/Formamidase-like domains"/>
    <property type="match status" value="1"/>
</dbReference>
<protein>
    <recommendedName>
        <fullName evidence="2">Acetamidase</fullName>
    </recommendedName>
</protein>
<gene>
    <name evidence="1" type="ORF">METZ01_LOCUS188220</name>
</gene>
<organism evidence="1">
    <name type="scientific">marine metagenome</name>
    <dbReference type="NCBI Taxonomy" id="408172"/>
    <lineage>
        <taxon>unclassified sequences</taxon>
        <taxon>metagenomes</taxon>
        <taxon>ecological metagenomes</taxon>
    </lineage>
</organism>
<evidence type="ECO:0008006" key="2">
    <source>
        <dbReference type="Google" id="ProtNLM"/>
    </source>
</evidence>